<feature type="signal peptide" evidence="2">
    <location>
        <begin position="1"/>
        <end position="18"/>
    </location>
</feature>
<accession>A0A2C5X9Y7</accession>
<dbReference type="STRING" id="1035309.A0A2C5X9Y7"/>
<gene>
    <name evidence="3" type="ORF">CFIMG_000949RA</name>
</gene>
<evidence type="ECO:0000256" key="1">
    <source>
        <dbReference type="SAM" id="MobiDB-lite"/>
    </source>
</evidence>
<organism evidence="3 4">
    <name type="scientific">Ceratocystis fimbriata CBS 114723</name>
    <dbReference type="NCBI Taxonomy" id="1035309"/>
    <lineage>
        <taxon>Eukaryota</taxon>
        <taxon>Fungi</taxon>
        <taxon>Dikarya</taxon>
        <taxon>Ascomycota</taxon>
        <taxon>Pezizomycotina</taxon>
        <taxon>Sordariomycetes</taxon>
        <taxon>Hypocreomycetidae</taxon>
        <taxon>Microascales</taxon>
        <taxon>Ceratocystidaceae</taxon>
        <taxon>Ceratocystis</taxon>
    </lineage>
</organism>
<feature type="region of interest" description="Disordered" evidence="1">
    <location>
        <begin position="211"/>
        <end position="234"/>
    </location>
</feature>
<comment type="caution">
    <text evidence="3">The sequence shown here is derived from an EMBL/GenBank/DDBJ whole genome shotgun (WGS) entry which is preliminary data.</text>
</comment>
<dbReference type="EMBL" id="APWK03000033">
    <property type="protein sequence ID" value="PHH54061.1"/>
    <property type="molecule type" value="Genomic_DNA"/>
</dbReference>
<feature type="region of interest" description="Disordered" evidence="1">
    <location>
        <begin position="102"/>
        <end position="123"/>
    </location>
</feature>
<sequence length="486" mass="49480">MHVSAIFAASALMAVASGAPIPMSHRRALAEPQYLIQPARNLPESIPIMSPVSSTSLCTDSTSVVSTASPTVTAVSSDPWAPSSLSTSVIFRSPTTLSTATASKLTSSPTSIPIPTGSRSTVMRAGPAYDPAEYRAPVRSASPSGRWLTWSAGPLVPLSSYTRSSPTATAAFSSISALSTPTSTSGPDFGSSSTSMTSAVSLSAPTAPVETYPATSQWRPLTASSSLPQSKGNSVSLSNSTALTTSHVTSTSLIPITTALASSIPTTEDPAKANLLAALSIPQHTITASPLSSSITSIISTTTVFVTYSTANLTVSADLTAAPRFSSVSAFGTAINNISTSTAIDGWRSFRGNYSLLWSSLSPASPSPAPLTALPTAVYGSPMLNGGGSAKSIALASATQAPSWPSGTLSAPTAAATASPTVTDSVADVTVTSTKTITVIPTPAGVTKTNPVRLYGEYPLLCIELRGNRTVPSVIPSELLEFLQDS</sequence>
<proteinExistence type="predicted"/>
<reference evidence="3 4" key="2">
    <citation type="journal article" date="2013" name="IMA Fungus">
        <title>IMA Genome-F 1: Ceratocystis fimbriata: Draft nuclear genome sequence for the plant pathogen, Ceratocystis fimbriata.</title>
        <authorList>
            <person name="Wilken P.M."/>
            <person name="Steenkamp E.T."/>
            <person name="Wingfield M.J."/>
            <person name="de Beer Z.W."/>
            <person name="Wingfield B.D."/>
        </authorList>
    </citation>
    <scope>NUCLEOTIDE SEQUENCE [LARGE SCALE GENOMIC DNA]</scope>
    <source>
        <strain evidence="3 4">CBS 114723</strain>
    </source>
</reference>
<evidence type="ECO:0000256" key="2">
    <source>
        <dbReference type="SAM" id="SignalP"/>
    </source>
</evidence>
<name>A0A2C5X9Y7_9PEZI</name>
<feature type="compositionally biased region" description="Low complexity" evidence="1">
    <location>
        <begin position="102"/>
        <end position="116"/>
    </location>
</feature>
<protein>
    <submittedName>
        <fullName evidence="3">Uncharacterized protein</fullName>
    </submittedName>
</protein>
<evidence type="ECO:0000313" key="3">
    <source>
        <dbReference type="EMBL" id="PHH54061.1"/>
    </source>
</evidence>
<reference evidence="3 4" key="1">
    <citation type="journal article" date="2013" name="Fungal Biol.">
        <title>Analysis of microsatellite markers in the genome of the plant pathogen Ceratocystis fimbriata.</title>
        <authorList>
            <person name="Simpson M.C."/>
            <person name="Wilken P.M."/>
            <person name="Coetzee M.P."/>
            <person name="Wingfield M.J."/>
            <person name="Wingfield B.D."/>
        </authorList>
    </citation>
    <scope>NUCLEOTIDE SEQUENCE [LARGE SCALE GENOMIC DNA]</scope>
    <source>
        <strain evidence="3 4">CBS 114723</strain>
    </source>
</reference>
<keyword evidence="4" id="KW-1185">Reference proteome</keyword>
<evidence type="ECO:0000313" key="4">
    <source>
        <dbReference type="Proteomes" id="UP000222788"/>
    </source>
</evidence>
<feature type="chain" id="PRO_5013129755" evidence="2">
    <location>
        <begin position="19"/>
        <end position="486"/>
    </location>
</feature>
<dbReference type="AlphaFoldDB" id="A0A2C5X9Y7"/>
<dbReference type="Proteomes" id="UP000222788">
    <property type="component" value="Unassembled WGS sequence"/>
</dbReference>
<keyword evidence="2" id="KW-0732">Signal</keyword>
<feature type="compositionally biased region" description="Polar residues" evidence="1">
    <location>
        <begin position="177"/>
        <end position="186"/>
    </location>
</feature>
<feature type="compositionally biased region" description="Polar residues" evidence="1">
    <location>
        <begin position="213"/>
        <end position="234"/>
    </location>
</feature>
<feature type="region of interest" description="Disordered" evidence="1">
    <location>
        <begin position="177"/>
        <end position="196"/>
    </location>
</feature>